<proteinExistence type="predicted"/>
<sequence>MNSFWGKGRCEIISICLYYTRHKCPVPLTYRGNLLAFFLTA</sequence>
<accession>A0A0E9T7K9</accession>
<organism evidence="1">
    <name type="scientific">Anguilla anguilla</name>
    <name type="common">European freshwater eel</name>
    <name type="synonym">Muraena anguilla</name>
    <dbReference type="NCBI Taxonomy" id="7936"/>
    <lineage>
        <taxon>Eukaryota</taxon>
        <taxon>Metazoa</taxon>
        <taxon>Chordata</taxon>
        <taxon>Craniata</taxon>
        <taxon>Vertebrata</taxon>
        <taxon>Euteleostomi</taxon>
        <taxon>Actinopterygii</taxon>
        <taxon>Neopterygii</taxon>
        <taxon>Teleostei</taxon>
        <taxon>Anguilliformes</taxon>
        <taxon>Anguillidae</taxon>
        <taxon>Anguilla</taxon>
    </lineage>
</organism>
<name>A0A0E9T7K9_ANGAN</name>
<reference evidence="1" key="2">
    <citation type="journal article" date="2015" name="Fish Shellfish Immunol.">
        <title>Early steps in the European eel (Anguilla anguilla)-Vibrio vulnificus interaction in the gills: Role of the RtxA13 toxin.</title>
        <authorList>
            <person name="Callol A."/>
            <person name="Pajuelo D."/>
            <person name="Ebbesson L."/>
            <person name="Teles M."/>
            <person name="MacKenzie S."/>
            <person name="Amaro C."/>
        </authorList>
    </citation>
    <scope>NUCLEOTIDE SEQUENCE</scope>
</reference>
<evidence type="ECO:0000313" key="1">
    <source>
        <dbReference type="EMBL" id="JAH49636.1"/>
    </source>
</evidence>
<dbReference type="AlphaFoldDB" id="A0A0E9T7K9"/>
<reference evidence="1" key="1">
    <citation type="submission" date="2014-11" db="EMBL/GenBank/DDBJ databases">
        <authorList>
            <person name="Amaro Gonzalez C."/>
        </authorList>
    </citation>
    <scope>NUCLEOTIDE SEQUENCE</scope>
</reference>
<protein>
    <submittedName>
        <fullName evidence="1">Uncharacterized protein</fullName>
    </submittedName>
</protein>
<dbReference type="EMBL" id="GBXM01058941">
    <property type="protein sequence ID" value="JAH49636.1"/>
    <property type="molecule type" value="Transcribed_RNA"/>
</dbReference>